<feature type="domain" description="Novel STAND NTPase 1" evidence="5">
    <location>
        <begin position="521"/>
        <end position="850"/>
    </location>
</feature>
<dbReference type="InterPro" id="IPR027417">
    <property type="entry name" value="P-loop_NTPase"/>
</dbReference>
<accession>A0ABR8GRT4</accession>
<evidence type="ECO:0000259" key="4">
    <source>
        <dbReference type="Pfam" id="PF00656"/>
    </source>
</evidence>
<feature type="domain" description="Novel STAND NTPase 1" evidence="5">
    <location>
        <begin position="321"/>
        <end position="510"/>
    </location>
</feature>
<dbReference type="InterPro" id="IPR029030">
    <property type="entry name" value="Caspase-like_dom_sf"/>
</dbReference>
<keyword evidence="1 3" id="KW-0853">WD repeat</keyword>
<dbReference type="PRINTS" id="PR00320">
    <property type="entry name" value="GPROTEINBRPT"/>
</dbReference>
<dbReference type="CDD" id="cd00200">
    <property type="entry name" value="WD40"/>
    <property type="match status" value="1"/>
</dbReference>
<dbReference type="Pfam" id="PF20703">
    <property type="entry name" value="nSTAND1"/>
    <property type="match status" value="2"/>
</dbReference>
<name>A0ABR8GRT4_9CYAN</name>
<evidence type="ECO:0000313" key="7">
    <source>
        <dbReference type="Proteomes" id="UP000660380"/>
    </source>
</evidence>
<feature type="repeat" description="WD" evidence="3">
    <location>
        <begin position="1425"/>
        <end position="1466"/>
    </location>
</feature>
<dbReference type="Gene3D" id="3.40.50.1460">
    <property type="match status" value="1"/>
</dbReference>
<feature type="repeat" description="WD" evidence="3">
    <location>
        <begin position="1009"/>
        <end position="1040"/>
    </location>
</feature>
<dbReference type="RefSeq" id="WP_051502744.1">
    <property type="nucleotide sequence ID" value="NZ_JACJTA010000031.1"/>
</dbReference>
<proteinExistence type="predicted"/>
<dbReference type="InterPro" id="IPR036322">
    <property type="entry name" value="WD40_repeat_dom_sf"/>
</dbReference>
<organism evidence="6 7">
    <name type="scientific">Scytonema hofmannii FACHB-248</name>
    <dbReference type="NCBI Taxonomy" id="1842502"/>
    <lineage>
        <taxon>Bacteria</taxon>
        <taxon>Bacillati</taxon>
        <taxon>Cyanobacteriota</taxon>
        <taxon>Cyanophyceae</taxon>
        <taxon>Nostocales</taxon>
        <taxon>Scytonemataceae</taxon>
        <taxon>Scytonema</taxon>
    </lineage>
</organism>
<dbReference type="Pfam" id="PF00400">
    <property type="entry name" value="WD40"/>
    <property type="match status" value="8"/>
</dbReference>
<evidence type="ECO:0000256" key="2">
    <source>
        <dbReference type="ARBA" id="ARBA00022737"/>
    </source>
</evidence>
<dbReference type="InterPro" id="IPR015943">
    <property type="entry name" value="WD40/YVTN_repeat-like_dom_sf"/>
</dbReference>
<dbReference type="Pfam" id="PF00656">
    <property type="entry name" value="Peptidase_C14"/>
    <property type="match status" value="1"/>
</dbReference>
<evidence type="ECO:0000259" key="5">
    <source>
        <dbReference type="Pfam" id="PF20703"/>
    </source>
</evidence>
<dbReference type="InterPro" id="IPR001680">
    <property type="entry name" value="WD40_rpt"/>
</dbReference>
<dbReference type="InterPro" id="IPR050349">
    <property type="entry name" value="WD_LIS1/nudF_dynein_reg"/>
</dbReference>
<dbReference type="SUPFAM" id="SSF52540">
    <property type="entry name" value="P-loop containing nucleoside triphosphate hydrolases"/>
    <property type="match status" value="1"/>
</dbReference>
<evidence type="ECO:0000256" key="3">
    <source>
        <dbReference type="PROSITE-ProRule" id="PRU00221"/>
    </source>
</evidence>
<dbReference type="PROSITE" id="PS50082">
    <property type="entry name" value="WD_REPEATS_2"/>
    <property type="match status" value="7"/>
</dbReference>
<dbReference type="SMART" id="SM00320">
    <property type="entry name" value="WD40"/>
    <property type="match status" value="11"/>
</dbReference>
<feature type="domain" description="Peptidase C14 caspase" evidence="4">
    <location>
        <begin position="12"/>
        <end position="287"/>
    </location>
</feature>
<dbReference type="SUPFAM" id="SSF52129">
    <property type="entry name" value="Caspase-like"/>
    <property type="match status" value="1"/>
</dbReference>
<reference evidence="6 7" key="1">
    <citation type="journal article" date="2020" name="ISME J.">
        <title>Comparative genomics reveals insights into cyanobacterial evolution and habitat adaptation.</title>
        <authorList>
            <person name="Chen M.Y."/>
            <person name="Teng W.K."/>
            <person name="Zhao L."/>
            <person name="Hu C.X."/>
            <person name="Zhou Y.K."/>
            <person name="Han B.P."/>
            <person name="Song L.R."/>
            <person name="Shu W.S."/>
        </authorList>
    </citation>
    <scope>NUCLEOTIDE SEQUENCE [LARGE SCALE GENOMIC DNA]</scope>
    <source>
        <strain evidence="6 7">FACHB-248</strain>
    </source>
</reference>
<feature type="repeat" description="WD" evidence="3">
    <location>
        <begin position="1377"/>
        <end position="1411"/>
    </location>
</feature>
<dbReference type="EMBL" id="JACJTA010000031">
    <property type="protein sequence ID" value="MBD2605956.1"/>
    <property type="molecule type" value="Genomic_DNA"/>
</dbReference>
<dbReference type="SUPFAM" id="SSF50978">
    <property type="entry name" value="WD40 repeat-like"/>
    <property type="match status" value="2"/>
</dbReference>
<feature type="repeat" description="WD" evidence="3">
    <location>
        <begin position="1254"/>
        <end position="1288"/>
    </location>
</feature>
<dbReference type="InterPro" id="IPR049052">
    <property type="entry name" value="nSTAND1"/>
</dbReference>
<comment type="caution">
    <text evidence="6">The sequence shown here is derived from an EMBL/GenBank/DDBJ whole genome shotgun (WGS) entry which is preliminary data.</text>
</comment>
<evidence type="ECO:0000256" key="1">
    <source>
        <dbReference type="ARBA" id="ARBA00022574"/>
    </source>
</evidence>
<feature type="repeat" description="WD" evidence="3">
    <location>
        <begin position="1206"/>
        <end position="1247"/>
    </location>
</feature>
<evidence type="ECO:0000313" key="6">
    <source>
        <dbReference type="EMBL" id="MBD2605956.1"/>
    </source>
</evidence>
<gene>
    <name evidence="6" type="ORF">H6G81_15860</name>
</gene>
<dbReference type="PANTHER" id="PTHR44129">
    <property type="entry name" value="WD REPEAT-CONTAINING PROTEIN POP1"/>
    <property type="match status" value="1"/>
</dbReference>
<sequence length="1597" mass="182752">MTWDNNRTNFERNLAVVIGIDRYDSRGIHDLQTAVSDANAIANLLRDEYGYKDEYIVRLFSPKNDEATLKTLNQPYRPATLEELRILLTETLPNQLKPTSADRLLFYFAGHGIPRNSQDGPAGYLVPQTAEQGKPDSFLPMRELHDALSKLECHHLLIILDCCFAGTFRWASSRKLMPILQTVHKEHYDRFIRYPAWQVLTSAAHDQQALDLSIDQRGSVKEDSLNEDSLNEDKKHSPFALALIEGLRDNKADIIQDQVITAHELYLYMDGRVNELSCEQQTPGIYPMRLEYDKGEYIFTRPGFKRDDLTQAPPLNEDNNPYRGLKPFEEKHSRFFFGRKTLVEALSHRLANSHRPLTVVLGASGSGKSSLVQAGLLPYLREKQKKEQPAQRWYILDPMRPGKSPFRELARSFLPVANNNLIAQLDQVIFLDKTFAEILDPNSKQQQKAASPNLTRSDIREGGLGDKAFDVYKLAECWNNGTSEAKLLLIVDYFNLLQSFCYQPQEQAQLSSLHSEINNILNQLTQELQKEEPQYFTNVMARWSQENANTKLLLVIDQFEELITMSQDKRGSGEQSDSQEQNEHKERQWFLSRLRITLVKYPQQLHIVLTLRSDFEPRFLNSKLKNYWKSARFPVRAMNSDELRDAIEGPALKQALYFEPPELVGKLIDEVGQMPGGLALLSFTLSELYIKLYERWTKDNATDRALRIEDYKELGEVAGALTSRAKEEYDNLVKKFGKASGKAYQATMRRVMLRMVSIEGGGVARRQVLASELEYSDPEENKRVEYVIEQLVNVRLLVKGHEDKAQYVEPAHDLLIQGWGLLQEWIKDEQENLVLQNRLTAPILDWSSQSDPIKRTHYLWKQDPRIELLEKNAKSENSWLNKLELDFLNACVQYRDQEASKRLEQQIKSNTETSQKLFNANDRLDAIVKMIETGKLLQKGPKISEYEHLTFIIIFNHLLSELGEFNSINIRDEVKNFSCNQENQVIATLSGRAYDKISFWNWSGMPIDFKEGKDKFYDLAFSPDGKTIVTGGNDGIIKFYRKEDNGWHCFYKTQGDTKKHSGVVSCVNFSPDGNVLVSVGSDRKINFWEREGKFIRTFITHDHNVGNVAFSPKGQLIAFVSQDRKTGRGSIKILEYQVYEDRENEAVLSQGNSLFEFEEFYAEHEGEISAIDFSPDGKTLVSAGKDGKLCIWLINRDCSKIRNNGFTDEEASISSVAFSPDGKIVASSHTNGIINLWDTSITEVSHRLQKLYKLAGHKDGINRISFALDGSQLLSSSNDGTVKFWSFKDRFAGQTRAEVKKVSFSADNQIVTTVDRKGNLKFWSSTGELLKISIDNTSDICDVQLTRDNEIVVVEARDREVEVKLYSLDGMIQARSIIKHEQIINSLNFSPKEDIFVTTSKDNTISLWRINRDLDNLNVKLWKTLTGHHEEITAITFSEDGKFFASGSDDGTIKLWNFDVNQAYYTIPDVGSSIVHNDLIERWCKETTDKIYALKFCYEDKIIVSINQAGDIEIWSIDGTSQKRIEALNKQALDIEIEAAAFSSNGKEIAIATRINDSYYSYRRIQTYNLSLENLVETACIRIQDYIQQNDIKFEDE</sequence>
<keyword evidence="7" id="KW-1185">Reference proteome</keyword>
<dbReference type="InterPro" id="IPR020472">
    <property type="entry name" value="WD40_PAC1"/>
</dbReference>
<protein>
    <submittedName>
        <fullName evidence="6">Caspase family protein</fullName>
    </submittedName>
</protein>
<keyword evidence="2" id="KW-0677">Repeat</keyword>
<feature type="repeat" description="WD" evidence="3">
    <location>
        <begin position="1161"/>
        <end position="1192"/>
    </location>
</feature>
<dbReference type="Proteomes" id="UP000660380">
    <property type="component" value="Unassembled WGS sequence"/>
</dbReference>
<dbReference type="InterPro" id="IPR011600">
    <property type="entry name" value="Pept_C14_caspase"/>
</dbReference>
<dbReference type="PROSITE" id="PS50294">
    <property type="entry name" value="WD_REPEATS_REGION"/>
    <property type="match status" value="6"/>
</dbReference>
<feature type="repeat" description="WD" evidence="3">
    <location>
        <begin position="1057"/>
        <end position="1089"/>
    </location>
</feature>
<dbReference type="Gene3D" id="2.130.10.10">
    <property type="entry name" value="YVTN repeat-like/Quinoprotein amine dehydrogenase"/>
    <property type="match status" value="3"/>
</dbReference>